<organism evidence="1 2">
    <name type="scientific">Orchesella dallaii</name>
    <dbReference type="NCBI Taxonomy" id="48710"/>
    <lineage>
        <taxon>Eukaryota</taxon>
        <taxon>Metazoa</taxon>
        <taxon>Ecdysozoa</taxon>
        <taxon>Arthropoda</taxon>
        <taxon>Hexapoda</taxon>
        <taxon>Collembola</taxon>
        <taxon>Entomobryomorpha</taxon>
        <taxon>Entomobryoidea</taxon>
        <taxon>Orchesellidae</taxon>
        <taxon>Orchesellinae</taxon>
        <taxon>Orchesella</taxon>
    </lineage>
</organism>
<sequence length="69" mass="7434">MIIKLQALCTRGSVGHMPLTGYKLAFMKPPQPGKRRGKIVGVINLQNHRVSSAGYLTVGGKAVIFKAMP</sequence>
<evidence type="ECO:0000313" key="1">
    <source>
        <dbReference type="EMBL" id="CAL8130491.1"/>
    </source>
</evidence>
<gene>
    <name evidence="1" type="ORF">ODALV1_LOCUS23749</name>
</gene>
<name>A0ABP1RM28_9HEXA</name>
<accession>A0ABP1RM28</accession>
<protein>
    <submittedName>
        <fullName evidence="1">Uncharacterized protein</fullName>
    </submittedName>
</protein>
<keyword evidence="2" id="KW-1185">Reference proteome</keyword>
<reference evidence="1 2" key="1">
    <citation type="submission" date="2024-08" db="EMBL/GenBank/DDBJ databases">
        <authorList>
            <person name="Cucini C."/>
            <person name="Frati F."/>
        </authorList>
    </citation>
    <scope>NUCLEOTIDE SEQUENCE [LARGE SCALE GENOMIC DNA]</scope>
</reference>
<comment type="caution">
    <text evidence="1">The sequence shown here is derived from an EMBL/GenBank/DDBJ whole genome shotgun (WGS) entry which is preliminary data.</text>
</comment>
<dbReference type="EMBL" id="CAXLJM020000082">
    <property type="protein sequence ID" value="CAL8130491.1"/>
    <property type="molecule type" value="Genomic_DNA"/>
</dbReference>
<proteinExistence type="predicted"/>
<evidence type="ECO:0000313" key="2">
    <source>
        <dbReference type="Proteomes" id="UP001642540"/>
    </source>
</evidence>
<dbReference type="Proteomes" id="UP001642540">
    <property type="component" value="Unassembled WGS sequence"/>
</dbReference>